<evidence type="ECO:0000256" key="3">
    <source>
        <dbReference type="SAM" id="MobiDB-lite"/>
    </source>
</evidence>
<name>A0A930YTF2_9ACTN</name>
<evidence type="ECO:0000256" key="4">
    <source>
        <dbReference type="SAM" id="Phobius"/>
    </source>
</evidence>
<dbReference type="EMBL" id="JABZGT010000349">
    <property type="protein sequence ID" value="MBF4809621.1"/>
    <property type="molecule type" value="Genomic_DNA"/>
</dbReference>
<dbReference type="InterPro" id="IPR009835">
    <property type="entry name" value="SrtB"/>
</dbReference>
<dbReference type="AlphaFoldDB" id="A0A930YTF2"/>
<evidence type="ECO:0000256" key="1">
    <source>
        <dbReference type="ARBA" id="ARBA00022801"/>
    </source>
</evidence>
<comment type="caution">
    <text evidence="5">The sequence shown here is derived from an EMBL/GenBank/DDBJ whole genome shotgun (WGS) entry which is preliminary data.</text>
</comment>
<feature type="transmembrane region" description="Helical" evidence="4">
    <location>
        <begin position="62"/>
        <end position="86"/>
    </location>
</feature>
<keyword evidence="4" id="KW-0812">Transmembrane</keyword>
<dbReference type="NCBIfam" id="TIGR03064">
    <property type="entry name" value="sortase_srtB"/>
    <property type="match status" value="1"/>
</dbReference>
<accession>A0A930YTF2</accession>
<feature type="region of interest" description="Disordered" evidence="3">
    <location>
        <begin position="1"/>
        <end position="56"/>
    </location>
</feature>
<reference evidence="5" key="1">
    <citation type="submission" date="2020-04" db="EMBL/GenBank/DDBJ databases">
        <title>Deep metagenomics examines the oral microbiome during advanced dental caries in children, revealing novel taxa and co-occurrences with host molecules.</title>
        <authorList>
            <person name="Baker J.L."/>
            <person name="Morton J.T."/>
            <person name="Dinis M."/>
            <person name="Alvarez R."/>
            <person name="Tran N.C."/>
            <person name="Knight R."/>
            <person name="Edlund A."/>
        </authorList>
    </citation>
    <scope>NUCLEOTIDE SEQUENCE</scope>
    <source>
        <strain evidence="5">JCVI_22A_bin.2</strain>
    </source>
</reference>
<keyword evidence="4" id="KW-1133">Transmembrane helix</keyword>
<dbReference type="InterPro" id="IPR005754">
    <property type="entry name" value="Sortase"/>
</dbReference>
<dbReference type="Proteomes" id="UP000772566">
    <property type="component" value="Unassembled WGS sequence"/>
</dbReference>
<evidence type="ECO:0000313" key="6">
    <source>
        <dbReference type="Proteomes" id="UP000772566"/>
    </source>
</evidence>
<proteinExistence type="predicted"/>
<dbReference type="Gene3D" id="2.40.260.10">
    <property type="entry name" value="Sortase"/>
    <property type="match status" value="1"/>
</dbReference>
<keyword evidence="1 5" id="KW-0378">Hydrolase</keyword>
<feature type="compositionally biased region" description="Polar residues" evidence="3">
    <location>
        <begin position="19"/>
        <end position="30"/>
    </location>
</feature>
<dbReference type="GO" id="GO:0016787">
    <property type="term" value="F:hydrolase activity"/>
    <property type="evidence" value="ECO:0007669"/>
    <property type="project" value="UniProtKB-KW"/>
</dbReference>
<feature type="compositionally biased region" description="Basic and acidic residues" evidence="3">
    <location>
        <begin position="40"/>
        <end position="56"/>
    </location>
</feature>
<dbReference type="SUPFAM" id="SSF63817">
    <property type="entry name" value="Sortase"/>
    <property type="match status" value="1"/>
</dbReference>
<feature type="active site" description="Acyl-thioester intermediate" evidence="2">
    <location>
        <position position="288"/>
    </location>
</feature>
<dbReference type="CDD" id="cd05826">
    <property type="entry name" value="Sortase_B"/>
    <property type="match status" value="1"/>
</dbReference>
<evidence type="ECO:0000256" key="2">
    <source>
        <dbReference type="PIRSR" id="PIRSR605754-1"/>
    </source>
</evidence>
<dbReference type="EC" id="3.4.22.71" evidence="5"/>
<evidence type="ECO:0000313" key="5">
    <source>
        <dbReference type="EMBL" id="MBF4809621.1"/>
    </source>
</evidence>
<gene>
    <name evidence="5" type="primary">srtB</name>
    <name evidence="5" type="ORF">HXK23_05325</name>
</gene>
<sequence>MESKNGKHFASFAAADQPAGNTHTSKTSVGMASMKSSASSKKDDNKKISPKKSDEKPAKKKGFAYILSTILLVVGIGLLVVAGVMFGKTQLEYHEQDVINEELATYATVSEKKDEAPVIDWAGLQAVNNQVVGWIQIPDTQVNYPVYQTTDNDHYLHTNAKGEWSIGGQIFMDYQNNPNGLIDQQTILYGHHMRNGSMFQYIGAMNDQSTFDKVETIWYVTPTQTYELEPVFTYHTDEDDEEVRQFNFNSVDEFRSYLKDRLSRAVSSRSDAADVISRADHVLTLFTCNYTDQYGRTMLICVPKTEAQPKAQ</sequence>
<dbReference type="InterPro" id="IPR023365">
    <property type="entry name" value="Sortase_dom-sf"/>
</dbReference>
<dbReference type="Pfam" id="PF04203">
    <property type="entry name" value="Sortase"/>
    <property type="match status" value="1"/>
</dbReference>
<keyword evidence="4" id="KW-0472">Membrane</keyword>
<feature type="active site" description="Proton donor/acceptor" evidence="2">
    <location>
        <position position="191"/>
    </location>
</feature>
<organism evidence="5 6">
    <name type="scientific">Lancefieldella parvula</name>
    <dbReference type="NCBI Taxonomy" id="1382"/>
    <lineage>
        <taxon>Bacteria</taxon>
        <taxon>Bacillati</taxon>
        <taxon>Actinomycetota</taxon>
        <taxon>Coriobacteriia</taxon>
        <taxon>Coriobacteriales</taxon>
        <taxon>Atopobiaceae</taxon>
        <taxon>Lancefieldella</taxon>
    </lineage>
</organism>
<protein>
    <submittedName>
        <fullName evidence="5">Class B sortase</fullName>
        <ecNumber evidence="5">3.4.22.71</ecNumber>
    </submittedName>
</protein>